<feature type="domain" description="DDE Tnp4" evidence="3">
    <location>
        <begin position="32"/>
        <end position="115"/>
    </location>
</feature>
<dbReference type="Pfam" id="PF13359">
    <property type="entry name" value="DDE_Tnp_4"/>
    <property type="match status" value="1"/>
</dbReference>
<evidence type="ECO:0000256" key="1">
    <source>
        <dbReference type="ARBA" id="ARBA00001968"/>
    </source>
</evidence>
<dbReference type="GO" id="GO:0046872">
    <property type="term" value="F:metal ion binding"/>
    <property type="evidence" value="ECO:0007669"/>
    <property type="project" value="UniProtKB-KW"/>
</dbReference>
<evidence type="ECO:0000259" key="3">
    <source>
        <dbReference type="Pfam" id="PF13359"/>
    </source>
</evidence>
<dbReference type="Proteomes" id="UP000499080">
    <property type="component" value="Unassembled WGS sequence"/>
</dbReference>
<evidence type="ECO:0000256" key="2">
    <source>
        <dbReference type="ARBA" id="ARBA00022723"/>
    </source>
</evidence>
<organism evidence="4 5">
    <name type="scientific">Araneus ventricosus</name>
    <name type="common">Orbweaver spider</name>
    <name type="synonym">Epeira ventricosa</name>
    <dbReference type="NCBI Taxonomy" id="182803"/>
    <lineage>
        <taxon>Eukaryota</taxon>
        <taxon>Metazoa</taxon>
        <taxon>Ecdysozoa</taxon>
        <taxon>Arthropoda</taxon>
        <taxon>Chelicerata</taxon>
        <taxon>Arachnida</taxon>
        <taxon>Araneae</taxon>
        <taxon>Araneomorphae</taxon>
        <taxon>Entelegynae</taxon>
        <taxon>Araneoidea</taxon>
        <taxon>Araneidae</taxon>
        <taxon>Araneus</taxon>
    </lineage>
</organism>
<keyword evidence="5" id="KW-1185">Reference proteome</keyword>
<evidence type="ECO:0000313" key="4">
    <source>
        <dbReference type="EMBL" id="GBM71053.1"/>
    </source>
</evidence>
<dbReference type="AlphaFoldDB" id="A0A4Y2I0C4"/>
<protein>
    <recommendedName>
        <fullName evidence="3">DDE Tnp4 domain-containing protein</fullName>
    </recommendedName>
</protein>
<reference evidence="4 5" key="1">
    <citation type="journal article" date="2019" name="Sci. Rep.">
        <title>Orb-weaving spider Araneus ventricosus genome elucidates the spidroin gene catalogue.</title>
        <authorList>
            <person name="Kono N."/>
            <person name="Nakamura H."/>
            <person name="Ohtoshi R."/>
            <person name="Moran D.A.P."/>
            <person name="Shinohara A."/>
            <person name="Yoshida Y."/>
            <person name="Fujiwara M."/>
            <person name="Mori M."/>
            <person name="Tomita M."/>
            <person name="Arakawa K."/>
        </authorList>
    </citation>
    <scope>NUCLEOTIDE SEQUENCE [LARGE SCALE GENOMIC DNA]</scope>
</reference>
<comment type="cofactor">
    <cofactor evidence="1">
        <name>a divalent metal cation</name>
        <dbReference type="ChEBI" id="CHEBI:60240"/>
    </cofactor>
</comment>
<evidence type="ECO:0000313" key="5">
    <source>
        <dbReference type="Proteomes" id="UP000499080"/>
    </source>
</evidence>
<dbReference type="OrthoDB" id="7533242at2759"/>
<proteinExistence type="predicted"/>
<sequence length="121" mass="13559">MSKSAAWYVIESLRNDLSKRSIAGHTLSPEQKICDVNMRILNINAKYPGSMHDAFIWRPFLFRNALLANNEAGSWLIGDVAYTLEPWLMTLISNADEDSSSARYNEAHNGPEILLSDVMAS</sequence>
<keyword evidence="2" id="KW-0479">Metal-binding</keyword>
<dbReference type="InterPro" id="IPR027806">
    <property type="entry name" value="HARBI1_dom"/>
</dbReference>
<dbReference type="EMBL" id="BGPR01002289">
    <property type="protein sequence ID" value="GBM71053.1"/>
    <property type="molecule type" value="Genomic_DNA"/>
</dbReference>
<accession>A0A4Y2I0C4</accession>
<comment type="caution">
    <text evidence="4">The sequence shown here is derived from an EMBL/GenBank/DDBJ whole genome shotgun (WGS) entry which is preliminary data.</text>
</comment>
<gene>
    <name evidence="4" type="ORF">AVEN_35025_1</name>
</gene>
<name>A0A4Y2I0C4_ARAVE</name>